<dbReference type="EMBL" id="QGGV01000010">
    <property type="protein sequence ID" value="PWK54842.1"/>
    <property type="molecule type" value="Genomic_DNA"/>
</dbReference>
<name>A0A316G2E6_9RHOB</name>
<evidence type="ECO:0000313" key="3">
    <source>
        <dbReference type="EMBL" id="PWK54842.1"/>
    </source>
</evidence>
<dbReference type="RefSeq" id="WP_109760625.1">
    <property type="nucleotide sequence ID" value="NZ_CP034588.1"/>
</dbReference>
<protein>
    <submittedName>
        <fullName evidence="3">Uncharacterized protein YndB with AHSA1/START domain</fullName>
    </submittedName>
</protein>
<dbReference type="InterPro" id="IPR013538">
    <property type="entry name" value="ASHA1/2-like_C"/>
</dbReference>
<gene>
    <name evidence="3" type="ORF">C8D95_110135</name>
</gene>
<evidence type="ECO:0000259" key="2">
    <source>
        <dbReference type="Pfam" id="PF08327"/>
    </source>
</evidence>
<dbReference type="OrthoDB" id="9805228at2"/>
<dbReference type="Gene3D" id="3.30.530.20">
    <property type="match status" value="1"/>
</dbReference>
<organism evidence="3 4">
    <name type="scientific">Silicimonas algicola</name>
    <dbReference type="NCBI Taxonomy" id="1826607"/>
    <lineage>
        <taxon>Bacteria</taxon>
        <taxon>Pseudomonadati</taxon>
        <taxon>Pseudomonadota</taxon>
        <taxon>Alphaproteobacteria</taxon>
        <taxon>Rhodobacterales</taxon>
        <taxon>Paracoccaceae</taxon>
    </lineage>
</organism>
<dbReference type="CDD" id="cd07814">
    <property type="entry name" value="SRPBCC_CalC_Aha1-like"/>
    <property type="match status" value="1"/>
</dbReference>
<reference evidence="3 4" key="1">
    <citation type="submission" date="2018-05" db="EMBL/GenBank/DDBJ databases">
        <title>Genomic Encyclopedia of Type Strains, Phase IV (KMG-IV): sequencing the most valuable type-strain genomes for metagenomic binning, comparative biology and taxonomic classification.</title>
        <authorList>
            <person name="Goeker M."/>
        </authorList>
    </citation>
    <scope>NUCLEOTIDE SEQUENCE [LARGE SCALE GENOMIC DNA]</scope>
    <source>
        <strain evidence="3 4">DSM 103371</strain>
    </source>
</reference>
<accession>A0A316G2E6</accession>
<dbReference type="Pfam" id="PF08327">
    <property type="entry name" value="AHSA1"/>
    <property type="match status" value="1"/>
</dbReference>
<comment type="caution">
    <text evidence="3">The sequence shown here is derived from an EMBL/GenBank/DDBJ whole genome shotgun (WGS) entry which is preliminary data.</text>
</comment>
<evidence type="ECO:0000256" key="1">
    <source>
        <dbReference type="ARBA" id="ARBA00006817"/>
    </source>
</evidence>
<dbReference type="InterPro" id="IPR023393">
    <property type="entry name" value="START-like_dom_sf"/>
</dbReference>
<dbReference type="SUPFAM" id="SSF55961">
    <property type="entry name" value="Bet v1-like"/>
    <property type="match status" value="1"/>
</dbReference>
<evidence type="ECO:0000313" key="4">
    <source>
        <dbReference type="Proteomes" id="UP000245390"/>
    </source>
</evidence>
<dbReference type="Proteomes" id="UP000245390">
    <property type="component" value="Unassembled WGS sequence"/>
</dbReference>
<dbReference type="AlphaFoldDB" id="A0A316G2E6"/>
<dbReference type="KEGG" id="salo:EF888_00720"/>
<comment type="similarity">
    <text evidence="1">Belongs to the AHA1 family.</text>
</comment>
<sequence>MTDAPAVTEIEFIRDYKVSVDRLWNAVTAPDQVVQWFGTEGVRLEECHMDLSRTGPWGCVMVGKDSGNRFKVTGQVTHVRPPDSGEGSVGLTWGWHDPEDRRGSESHVIFEISGHGDGARLRVVHRNLEAGEEAQSHSRGWIGTLIKLDALLAS</sequence>
<feature type="domain" description="Activator of Hsp90 ATPase homologue 1/2-like C-terminal" evidence="2">
    <location>
        <begin position="18"/>
        <end position="152"/>
    </location>
</feature>
<proteinExistence type="inferred from homology"/>
<keyword evidence="4" id="KW-1185">Reference proteome</keyword>